<keyword evidence="12" id="KW-1185">Reference proteome</keyword>
<evidence type="ECO:0000256" key="7">
    <source>
        <dbReference type="ARBA" id="ARBA00023118"/>
    </source>
</evidence>
<evidence type="ECO:0000256" key="1">
    <source>
        <dbReference type="ARBA" id="ARBA00012493"/>
    </source>
</evidence>
<keyword evidence="3" id="KW-0548">Nucleotidyltransferase</keyword>
<protein>
    <recommendedName>
        <fullName evidence="1">RNA-directed DNA polymerase</fullName>
        <ecNumber evidence="1">2.7.7.49</ecNumber>
    </recommendedName>
</protein>
<keyword evidence="4" id="KW-0479">Metal-binding</keyword>
<evidence type="ECO:0000256" key="5">
    <source>
        <dbReference type="ARBA" id="ARBA00022842"/>
    </source>
</evidence>
<dbReference type="SUPFAM" id="SSF50494">
    <property type="entry name" value="Trypsin-like serine proteases"/>
    <property type="match status" value="1"/>
</dbReference>
<dbReference type="EC" id="2.7.7.49" evidence="1"/>
<gene>
    <name evidence="11" type="ORF">EOE48_13290</name>
</gene>
<keyword evidence="11" id="KW-0378">Hydrolase</keyword>
<dbReference type="GO" id="GO:0006508">
    <property type="term" value="P:proteolysis"/>
    <property type="evidence" value="ECO:0007669"/>
    <property type="project" value="UniProtKB-KW"/>
</dbReference>
<accession>A0A437P6F0</accession>
<dbReference type="SUPFAM" id="SSF56672">
    <property type="entry name" value="DNA/RNA polymerases"/>
    <property type="match status" value="1"/>
</dbReference>
<dbReference type="AlphaFoldDB" id="A0A437P6F0"/>
<dbReference type="PANTHER" id="PTHR34047:SF7">
    <property type="entry name" value="RNA-DIRECTED DNA POLYMERASE"/>
    <property type="match status" value="1"/>
</dbReference>
<dbReference type="InterPro" id="IPR000477">
    <property type="entry name" value="RT_dom"/>
</dbReference>
<dbReference type="CDD" id="cd03487">
    <property type="entry name" value="RT_Bac_retron_II"/>
    <property type="match status" value="1"/>
</dbReference>
<comment type="similarity">
    <text evidence="8">Belongs to the bacterial reverse transcriptase family.</text>
</comment>
<dbReference type="PROSITE" id="PS50878">
    <property type="entry name" value="RT_POL"/>
    <property type="match status" value="1"/>
</dbReference>
<dbReference type="EMBL" id="SACP01000011">
    <property type="protein sequence ID" value="RVU17845.1"/>
    <property type="molecule type" value="Genomic_DNA"/>
</dbReference>
<dbReference type="InterPro" id="IPR000123">
    <property type="entry name" value="Reverse_transcriptase_msDNA"/>
</dbReference>
<evidence type="ECO:0000259" key="10">
    <source>
        <dbReference type="PROSITE" id="PS50878"/>
    </source>
</evidence>
<evidence type="ECO:0000256" key="8">
    <source>
        <dbReference type="ARBA" id="ARBA00034120"/>
    </source>
</evidence>
<organism evidence="11 12">
    <name type="scientific">Methylobacterium oryzihabitans</name>
    <dbReference type="NCBI Taxonomy" id="2499852"/>
    <lineage>
        <taxon>Bacteria</taxon>
        <taxon>Pseudomonadati</taxon>
        <taxon>Pseudomonadota</taxon>
        <taxon>Alphaproteobacteria</taxon>
        <taxon>Hyphomicrobiales</taxon>
        <taxon>Methylobacteriaceae</taxon>
        <taxon>Methylobacterium</taxon>
    </lineage>
</organism>
<dbReference type="GO" id="GO:0051607">
    <property type="term" value="P:defense response to virus"/>
    <property type="evidence" value="ECO:0007669"/>
    <property type="project" value="UniProtKB-KW"/>
</dbReference>
<reference evidence="11 12" key="1">
    <citation type="submission" date="2019-01" db="EMBL/GenBank/DDBJ databases">
        <authorList>
            <person name="Chen W.-M."/>
        </authorList>
    </citation>
    <scope>NUCLEOTIDE SEQUENCE [LARGE SCALE GENOMIC DNA]</scope>
    <source>
        <strain evidence="11 12">TER-1</strain>
    </source>
</reference>
<evidence type="ECO:0000256" key="4">
    <source>
        <dbReference type="ARBA" id="ARBA00022723"/>
    </source>
</evidence>
<name>A0A437P6F0_9HYPH</name>
<comment type="catalytic activity">
    <reaction evidence="9">
        <text>DNA(n) + a 2'-deoxyribonucleoside 5'-triphosphate = DNA(n+1) + diphosphate</text>
        <dbReference type="Rhea" id="RHEA:22508"/>
        <dbReference type="Rhea" id="RHEA-COMP:17339"/>
        <dbReference type="Rhea" id="RHEA-COMP:17340"/>
        <dbReference type="ChEBI" id="CHEBI:33019"/>
        <dbReference type="ChEBI" id="CHEBI:61560"/>
        <dbReference type="ChEBI" id="CHEBI:173112"/>
        <dbReference type="EC" id="2.7.7.49"/>
    </reaction>
</comment>
<sequence length="545" mass="61122">MPSSSAFGFPIVSVAIPCELKSEEKLLEYLAISTKELKFVWWYRERMYRKFELGSKKGKVRAIAAPNNRLKYIQRRIAVLLNQIYRVRNPVHGFVKEKSVKTNALSHLKKKYIVNIDLKDFFPSITENRVIGVLNSLGIERSVSQIIAKFCCCNGHLPQGAPTSPVISNMICFKMDKSLMSMAKEMRLIYTRYADDITFSGYRPMTVLFEGAAPFPGRFDPNQLASELRQIISGNGFVLNANKAHYADPNMRRMVTGLKINEIINVDRRYIRNIRSALYSVQTIGETAAQDKYQIKYGGRSSLGAHLEGKITWLRYIRGQSDPVFRAIAVRYNLCFPNRRKIEVIPTPEEVRDRAVWVVEHSEGDMAQGSAFFLKGVGLVTAAHCVEEATGLQQISLYHPSKPNNLFAATVVGIDKHRDIAILEHSIPLTEFFELESSFRVVQVGDNMTAVGFPGFAKGDRLNVREGKISSLPAKSGVRLVEVTQKLTQGMSGGPLLDSDNKVVGIIHRGGPGEGRDFATHIGVLNDWLRERPEGVSKKIEEVRG</sequence>
<dbReference type="PROSITE" id="PS00134">
    <property type="entry name" value="TRYPSIN_HIS"/>
    <property type="match status" value="1"/>
</dbReference>
<keyword evidence="11" id="KW-0645">Protease</keyword>
<evidence type="ECO:0000256" key="2">
    <source>
        <dbReference type="ARBA" id="ARBA00022679"/>
    </source>
</evidence>
<evidence type="ECO:0000256" key="9">
    <source>
        <dbReference type="ARBA" id="ARBA00048173"/>
    </source>
</evidence>
<evidence type="ECO:0000313" key="11">
    <source>
        <dbReference type="EMBL" id="RVU17845.1"/>
    </source>
</evidence>
<dbReference type="GO" id="GO:0046872">
    <property type="term" value="F:metal ion binding"/>
    <property type="evidence" value="ECO:0007669"/>
    <property type="project" value="UniProtKB-KW"/>
</dbReference>
<dbReference type="Proteomes" id="UP000286997">
    <property type="component" value="Unassembled WGS sequence"/>
</dbReference>
<evidence type="ECO:0000256" key="6">
    <source>
        <dbReference type="ARBA" id="ARBA00022918"/>
    </source>
</evidence>
<dbReference type="GO" id="GO:0003723">
    <property type="term" value="F:RNA binding"/>
    <property type="evidence" value="ECO:0007669"/>
    <property type="project" value="InterPro"/>
</dbReference>
<dbReference type="InterPro" id="IPR043504">
    <property type="entry name" value="Peptidase_S1_PA_chymotrypsin"/>
</dbReference>
<dbReference type="Pfam" id="PF13365">
    <property type="entry name" value="Trypsin_2"/>
    <property type="match status" value="1"/>
</dbReference>
<dbReference type="InterPro" id="IPR009003">
    <property type="entry name" value="Peptidase_S1_PA"/>
</dbReference>
<keyword evidence="2" id="KW-0808">Transferase</keyword>
<evidence type="ECO:0000256" key="3">
    <source>
        <dbReference type="ARBA" id="ARBA00022695"/>
    </source>
</evidence>
<dbReference type="GO" id="GO:0004252">
    <property type="term" value="F:serine-type endopeptidase activity"/>
    <property type="evidence" value="ECO:0007669"/>
    <property type="project" value="InterPro"/>
</dbReference>
<dbReference type="GO" id="GO:0003964">
    <property type="term" value="F:RNA-directed DNA polymerase activity"/>
    <property type="evidence" value="ECO:0007669"/>
    <property type="project" value="UniProtKB-KW"/>
</dbReference>
<dbReference type="InterPro" id="IPR051083">
    <property type="entry name" value="GrpII_Intron_Splice-Mob/Def"/>
</dbReference>
<dbReference type="Gene3D" id="2.40.10.10">
    <property type="entry name" value="Trypsin-like serine proteases"/>
    <property type="match status" value="2"/>
</dbReference>
<evidence type="ECO:0000313" key="12">
    <source>
        <dbReference type="Proteomes" id="UP000286997"/>
    </source>
</evidence>
<dbReference type="PANTHER" id="PTHR34047">
    <property type="entry name" value="NUCLEAR INTRON MATURASE 1, MITOCHONDRIAL-RELATED"/>
    <property type="match status" value="1"/>
</dbReference>
<keyword evidence="7" id="KW-0051">Antiviral defense</keyword>
<dbReference type="OrthoDB" id="7055795at2"/>
<keyword evidence="6" id="KW-0695">RNA-directed DNA polymerase</keyword>
<dbReference type="Pfam" id="PF00078">
    <property type="entry name" value="RVT_1"/>
    <property type="match status" value="1"/>
</dbReference>
<dbReference type="PRINTS" id="PR00866">
    <property type="entry name" value="RNADNAPOLMS"/>
</dbReference>
<feature type="domain" description="Reverse transcriptase" evidence="10">
    <location>
        <begin position="44"/>
        <end position="260"/>
    </location>
</feature>
<keyword evidence="5" id="KW-0460">Magnesium</keyword>
<comment type="caution">
    <text evidence="11">The sequence shown here is derived from an EMBL/GenBank/DDBJ whole genome shotgun (WGS) entry which is preliminary data.</text>
</comment>
<dbReference type="InterPro" id="IPR043502">
    <property type="entry name" value="DNA/RNA_pol_sf"/>
</dbReference>
<proteinExistence type="inferred from homology"/>
<dbReference type="InterPro" id="IPR018114">
    <property type="entry name" value="TRYPSIN_HIS"/>
</dbReference>